<protein>
    <submittedName>
        <fullName evidence="5">Short-chain dehydrogenase</fullName>
    </submittedName>
</protein>
<dbReference type="Proteomes" id="UP000247476">
    <property type="component" value="Unassembled WGS sequence"/>
</dbReference>
<name>A0A2V5K500_9BACL</name>
<evidence type="ECO:0000313" key="5">
    <source>
        <dbReference type="EMBL" id="PYI54308.1"/>
    </source>
</evidence>
<feature type="domain" description="Ketoreductase" evidence="4">
    <location>
        <begin position="6"/>
        <end position="159"/>
    </location>
</feature>
<comment type="caution">
    <text evidence="5">The sequence shown here is derived from an EMBL/GenBank/DDBJ whole genome shotgun (WGS) entry which is preliminary data.</text>
</comment>
<evidence type="ECO:0000256" key="1">
    <source>
        <dbReference type="ARBA" id="ARBA00006484"/>
    </source>
</evidence>
<evidence type="ECO:0000313" key="6">
    <source>
        <dbReference type="Proteomes" id="UP000247476"/>
    </source>
</evidence>
<gene>
    <name evidence="5" type="ORF">DLM86_12595</name>
</gene>
<dbReference type="PRINTS" id="PR00080">
    <property type="entry name" value="SDRFAMILY"/>
</dbReference>
<dbReference type="InterPro" id="IPR002347">
    <property type="entry name" value="SDR_fam"/>
</dbReference>
<dbReference type="FunFam" id="3.40.50.720:FF:000084">
    <property type="entry name" value="Short-chain dehydrogenase reductase"/>
    <property type="match status" value="1"/>
</dbReference>
<proteinExistence type="inferred from homology"/>
<dbReference type="Gene3D" id="3.40.50.720">
    <property type="entry name" value="NAD(P)-binding Rossmann-like Domain"/>
    <property type="match status" value="1"/>
</dbReference>
<evidence type="ECO:0000256" key="3">
    <source>
        <dbReference type="ARBA" id="ARBA00023027"/>
    </source>
</evidence>
<dbReference type="PANTHER" id="PTHR24321:SF8">
    <property type="entry name" value="ESTRADIOL 17-BETA-DEHYDROGENASE 8-RELATED"/>
    <property type="match status" value="1"/>
</dbReference>
<dbReference type="GO" id="GO:0016491">
    <property type="term" value="F:oxidoreductase activity"/>
    <property type="evidence" value="ECO:0007669"/>
    <property type="project" value="UniProtKB-KW"/>
</dbReference>
<organism evidence="5 6">
    <name type="scientific">Paenibacillus flagellatus</name>
    <dbReference type="NCBI Taxonomy" id="2211139"/>
    <lineage>
        <taxon>Bacteria</taxon>
        <taxon>Bacillati</taxon>
        <taxon>Bacillota</taxon>
        <taxon>Bacilli</taxon>
        <taxon>Bacillales</taxon>
        <taxon>Paenibacillaceae</taxon>
        <taxon>Paenibacillus</taxon>
    </lineage>
</organism>
<dbReference type="PROSITE" id="PS00061">
    <property type="entry name" value="ADH_SHORT"/>
    <property type="match status" value="1"/>
</dbReference>
<dbReference type="SUPFAM" id="SSF51735">
    <property type="entry name" value="NAD(P)-binding Rossmann-fold domains"/>
    <property type="match status" value="1"/>
</dbReference>
<keyword evidence="2" id="KW-0560">Oxidoreductase</keyword>
<dbReference type="EMBL" id="QJVJ01000005">
    <property type="protein sequence ID" value="PYI54308.1"/>
    <property type="molecule type" value="Genomic_DNA"/>
</dbReference>
<dbReference type="GO" id="GO:0008206">
    <property type="term" value="P:bile acid metabolic process"/>
    <property type="evidence" value="ECO:0007669"/>
    <property type="project" value="UniProtKB-ARBA"/>
</dbReference>
<dbReference type="AlphaFoldDB" id="A0A2V5K500"/>
<dbReference type="RefSeq" id="WP_110840368.1">
    <property type="nucleotide sequence ID" value="NZ_QJVJ01000005.1"/>
</dbReference>
<dbReference type="PANTHER" id="PTHR24321">
    <property type="entry name" value="DEHYDROGENASES, SHORT CHAIN"/>
    <property type="match status" value="1"/>
</dbReference>
<evidence type="ECO:0000256" key="2">
    <source>
        <dbReference type="ARBA" id="ARBA00023002"/>
    </source>
</evidence>
<dbReference type="CDD" id="cd05233">
    <property type="entry name" value="SDR_c"/>
    <property type="match status" value="1"/>
</dbReference>
<dbReference type="Pfam" id="PF13561">
    <property type="entry name" value="adh_short_C2"/>
    <property type="match status" value="1"/>
</dbReference>
<accession>A0A2V5K500</accession>
<dbReference type="InterPro" id="IPR057326">
    <property type="entry name" value="KR_dom"/>
</dbReference>
<keyword evidence="3" id="KW-0520">NAD</keyword>
<dbReference type="InterPro" id="IPR036291">
    <property type="entry name" value="NAD(P)-bd_dom_sf"/>
</dbReference>
<dbReference type="NCBIfam" id="NF005559">
    <property type="entry name" value="PRK07231.1"/>
    <property type="match status" value="1"/>
</dbReference>
<dbReference type="PRINTS" id="PR00081">
    <property type="entry name" value="GDHRDH"/>
</dbReference>
<keyword evidence="6" id="KW-1185">Reference proteome</keyword>
<reference evidence="5 6" key="1">
    <citation type="submission" date="2018-05" db="EMBL/GenBank/DDBJ databases">
        <title>Paenibacillus flagellatus sp. nov., isolated from selenium mineral soil.</title>
        <authorList>
            <person name="Dai X."/>
        </authorList>
    </citation>
    <scope>NUCLEOTIDE SEQUENCE [LARGE SCALE GENOMIC DNA]</scope>
    <source>
        <strain evidence="5 6">DXL2</strain>
    </source>
</reference>
<dbReference type="InterPro" id="IPR020904">
    <property type="entry name" value="Sc_DH/Rdtase_CS"/>
</dbReference>
<comment type="similarity">
    <text evidence="1">Belongs to the short-chain dehydrogenases/reductases (SDR) family.</text>
</comment>
<dbReference type="OrthoDB" id="9803333at2"/>
<evidence type="ECO:0000259" key="4">
    <source>
        <dbReference type="SMART" id="SM00822"/>
    </source>
</evidence>
<sequence length="255" mass="26584">MSWHDKVVLVTGAGSGIGRAVVRQAASRGAKVSIVDLAADRGEQTARELAEAGCEAIALQGDVGSEADAKRAVAATIDRFGRIDVLVNCAAVCPQVRLTELSLEQWNRVLASNLTSVFLFGREVVPHMLRTGGGSIVNVASVHALGTLEGYSAYAASKGGIVSLTRAMALDFAKQNVRVNAVLPGAVHTPMLEASVKTLDTPKEQIMESWNAAQPIGRVGDPDEIAAVILFAASDENSFMTGSVLVADGGMTAEL</sequence>
<dbReference type="SMART" id="SM00822">
    <property type="entry name" value="PKS_KR"/>
    <property type="match status" value="1"/>
</dbReference>